<organism evidence="1 2">
    <name type="scientific">Crocosphaera watsonii WH 0003</name>
    <dbReference type="NCBI Taxonomy" id="423471"/>
    <lineage>
        <taxon>Bacteria</taxon>
        <taxon>Bacillati</taxon>
        <taxon>Cyanobacteriota</taxon>
        <taxon>Cyanophyceae</taxon>
        <taxon>Oscillatoriophycideae</taxon>
        <taxon>Chroococcales</taxon>
        <taxon>Aphanothecaceae</taxon>
        <taxon>Crocosphaera</taxon>
    </lineage>
</organism>
<dbReference type="PATRIC" id="fig|423471.3.peg.1611"/>
<reference evidence="1 2" key="1">
    <citation type="journal article" date="2011" name="Front. Microbiol.">
        <title>Two Strains of Crocosphaera watsonii with Highly Conserved Genomes are Distinguished by Strain-Specific Features.</title>
        <authorList>
            <person name="Bench S.R."/>
            <person name="Ilikchyan I.N."/>
            <person name="Tripp H.J."/>
            <person name="Zehr J.P."/>
        </authorList>
    </citation>
    <scope>NUCLEOTIDE SEQUENCE [LARGE SCALE GENOMIC DNA]</scope>
    <source>
        <strain evidence="1 2">WH 0003</strain>
    </source>
</reference>
<proteinExistence type="predicted"/>
<dbReference type="EMBL" id="AESD01000260">
    <property type="protein sequence ID" value="EHJ13585.1"/>
    <property type="molecule type" value="Genomic_DNA"/>
</dbReference>
<evidence type="ECO:0000313" key="2">
    <source>
        <dbReference type="Proteomes" id="UP000003477"/>
    </source>
</evidence>
<dbReference type="Gene3D" id="1.20.120.1490">
    <property type="match status" value="1"/>
</dbReference>
<evidence type="ECO:0000313" key="1">
    <source>
        <dbReference type="EMBL" id="EHJ13585.1"/>
    </source>
</evidence>
<dbReference type="AlphaFoldDB" id="G5J2J1"/>
<comment type="caution">
    <text evidence="1">The sequence shown here is derived from an EMBL/GenBank/DDBJ whole genome shotgun (WGS) entry which is preliminary data.</text>
</comment>
<gene>
    <name evidence="1" type="ORF">CWATWH0003_1722</name>
</gene>
<protein>
    <submittedName>
        <fullName evidence="1">Uncharacterized protein</fullName>
    </submittedName>
</protein>
<accession>G5J2J1</accession>
<sequence>MFPLLSTISLTEKQQIQLEQLSQETVLKIKNVLTPPQQTQFFQGIEAGKDYRESLGPINMSEVQKEQFRNIVGSVKTQVYRTLTLQQKLEIQRRLSSQGN</sequence>
<dbReference type="Proteomes" id="UP000003477">
    <property type="component" value="Unassembled WGS sequence"/>
</dbReference>
<name>G5J2J1_CROWT</name>